<sequence length="149" mass="16564">MSLLGRLNDEMKQAMKSKEKEKLTVIRMLKAALQNEGIKAGGRDLTEEEELTVLSREVKQRKDSLHEFEKAGREDLVAKIQTELTYVNEYMPEQLSEEEVSAIVDAAIAETGASAKVDMGKVMATLMPKVKGKADGSLVNRLVQQKLSK</sequence>
<protein>
    <recommendedName>
        <fullName evidence="3">GatB/YqeY domain-containing protein</fullName>
    </recommendedName>
</protein>
<dbReference type="InterPro" id="IPR023168">
    <property type="entry name" value="GatB_Yqey_C_2"/>
</dbReference>
<dbReference type="PANTHER" id="PTHR28055:SF1">
    <property type="entry name" value="ALTERED INHERITANCE OF MITOCHONDRIA PROTEIN 41, MITOCHONDRIAL"/>
    <property type="match status" value="1"/>
</dbReference>
<comment type="caution">
    <text evidence="1">The sequence shown here is derived from an EMBL/GenBank/DDBJ whole genome shotgun (WGS) entry which is preliminary data.</text>
</comment>
<dbReference type="Pfam" id="PF09424">
    <property type="entry name" value="YqeY"/>
    <property type="match status" value="1"/>
</dbReference>
<dbReference type="Proteomes" id="UP000077271">
    <property type="component" value="Unassembled WGS sequence"/>
</dbReference>
<dbReference type="InterPro" id="IPR042184">
    <property type="entry name" value="YqeY/Aim41_N"/>
</dbReference>
<dbReference type="InterPro" id="IPR003789">
    <property type="entry name" value="Asn/Gln_tRNA_amidoTrase-B-like"/>
</dbReference>
<organism evidence="1 2">
    <name type="scientific">Domibacillus aminovorans</name>
    <dbReference type="NCBI Taxonomy" id="29332"/>
    <lineage>
        <taxon>Bacteria</taxon>
        <taxon>Bacillati</taxon>
        <taxon>Bacillota</taxon>
        <taxon>Bacilli</taxon>
        <taxon>Bacillales</taxon>
        <taxon>Bacillaceae</taxon>
        <taxon>Domibacillus</taxon>
    </lineage>
</organism>
<evidence type="ECO:0000313" key="2">
    <source>
        <dbReference type="Proteomes" id="UP000077271"/>
    </source>
</evidence>
<dbReference type="InterPro" id="IPR019004">
    <property type="entry name" value="YqeY/Aim41"/>
</dbReference>
<name>A0A177KRT7_9BACI</name>
<reference evidence="1 2" key="1">
    <citation type="submission" date="2016-01" db="EMBL/GenBank/DDBJ databases">
        <title>Investigation of taxonomic status of Bacillus aminovorans.</title>
        <authorList>
            <person name="Verma A."/>
            <person name="Pal Y."/>
            <person name="Krishnamurthi S."/>
        </authorList>
    </citation>
    <scope>NUCLEOTIDE SEQUENCE [LARGE SCALE GENOMIC DNA]</scope>
    <source>
        <strain evidence="1 2">DSM 4337</strain>
    </source>
</reference>
<evidence type="ECO:0000313" key="1">
    <source>
        <dbReference type="EMBL" id="OAH56058.1"/>
    </source>
</evidence>
<dbReference type="AlphaFoldDB" id="A0A177KRT7"/>
<accession>A0A177KRT7</accession>
<dbReference type="EMBL" id="LQWZ01000023">
    <property type="protein sequence ID" value="OAH56058.1"/>
    <property type="molecule type" value="Genomic_DNA"/>
</dbReference>
<dbReference type="GO" id="GO:0016884">
    <property type="term" value="F:carbon-nitrogen ligase activity, with glutamine as amido-N-donor"/>
    <property type="evidence" value="ECO:0007669"/>
    <property type="project" value="InterPro"/>
</dbReference>
<dbReference type="RefSeq" id="WP_018393972.1">
    <property type="nucleotide sequence ID" value="NZ_LQWZ01000023.1"/>
</dbReference>
<dbReference type="Gene3D" id="1.10.1510.10">
    <property type="entry name" value="Uncharacterised protein YqeY/AIM41 PF09424, N-terminal domain"/>
    <property type="match status" value="1"/>
</dbReference>
<dbReference type="Gene3D" id="1.10.10.410">
    <property type="match status" value="1"/>
</dbReference>
<dbReference type="OrthoDB" id="9794041at2"/>
<gene>
    <name evidence="1" type="ORF">AWH48_05135</name>
</gene>
<evidence type="ECO:0008006" key="3">
    <source>
        <dbReference type="Google" id="ProtNLM"/>
    </source>
</evidence>
<dbReference type="PANTHER" id="PTHR28055">
    <property type="entry name" value="ALTERED INHERITANCE OF MITOCHONDRIA PROTEIN 41, MITOCHONDRIAL"/>
    <property type="match status" value="1"/>
</dbReference>
<proteinExistence type="predicted"/>
<dbReference type="SUPFAM" id="SSF89095">
    <property type="entry name" value="GatB/YqeY motif"/>
    <property type="match status" value="1"/>
</dbReference>